<keyword evidence="1 2" id="KW-0808">Transferase</keyword>
<accession>Z9JXH0</accession>
<evidence type="ECO:0000259" key="4">
    <source>
        <dbReference type="Pfam" id="PF00561"/>
    </source>
</evidence>
<keyword evidence="2" id="KW-0486">Methionine biosynthesis</keyword>
<dbReference type="RefSeq" id="WP_051486428.1">
    <property type="nucleotide sequence ID" value="NZ_BAAAOW010000001.1"/>
</dbReference>
<evidence type="ECO:0000313" key="5">
    <source>
        <dbReference type="EMBL" id="EWS82889.1"/>
    </source>
</evidence>
<comment type="caution">
    <text evidence="2">Lacks conserved residue(s) required for the propagation of feature annotation.</text>
</comment>
<dbReference type="STRING" id="396014.BF93_07670"/>
<comment type="subunit">
    <text evidence="2">Homodimer.</text>
</comment>
<dbReference type="SUPFAM" id="SSF53474">
    <property type="entry name" value="alpha/beta-Hydrolases"/>
    <property type="match status" value="1"/>
</dbReference>
<dbReference type="EC" id="2.3.1.31" evidence="2"/>
<evidence type="ECO:0000256" key="1">
    <source>
        <dbReference type="ARBA" id="ARBA00022679"/>
    </source>
</evidence>
<dbReference type="Proteomes" id="UP000023067">
    <property type="component" value="Unassembled WGS sequence"/>
</dbReference>
<proteinExistence type="inferred from homology"/>
<dbReference type="Gene3D" id="3.40.50.1820">
    <property type="entry name" value="alpha/beta hydrolase"/>
    <property type="match status" value="1"/>
</dbReference>
<dbReference type="EMBL" id="JDYK01000002">
    <property type="protein sequence ID" value="EWS82889.1"/>
    <property type="molecule type" value="Genomic_DNA"/>
</dbReference>
<dbReference type="GO" id="GO:0004414">
    <property type="term" value="F:homoserine O-acetyltransferase activity"/>
    <property type="evidence" value="ECO:0007669"/>
    <property type="project" value="UniProtKB-UniRule"/>
</dbReference>
<dbReference type="NCBIfam" id="TIGR01392">
    <property type="entry name" value="homoserO_Ac_trn"/>
    <property type="match status" value="1"/>
</dbReference>
<feature type="binding site" evidence="2">
    <location>
        <position position="238"/>
    </location>
    <ligand>
        <name>substrate</name>
    </ligand>
</feature>
<protein>
    <recommendedName>
        <fullName evidence="2">Homoserine O-acetyltransferase</fullName>
        <shortName evidence="2">HAT</shortName>
        <ecNumber evidence="2">2.3.1.31</ecNumber>
    </recommendedName>
    <alternativeName>
        <fullName evidence="2">Homoserine transacetylase</fullName>
        <shortName evidence="2">HTA</shortName>
    </alternativeName>
</protein>
<feature type="domain" description="AB hydrolase-1" evidence="4">
    <location>
        <begin position="61"/>
        <end position="365"/>
    </location>
</feature>
<dbReference type="GO" id="GO:0005737">
    <property type="term" value="C:cytoplasm"/>
    <property type="evidence" value="ECO:0007669"/>
    <property type="project" value="UniProtKB-SubCell"/>
</dbReference>
<name>Z9JXH0_9MICO</name>
<comment type="similarity">
    <text evidence="2">Belongs to the AB hydrolase superfamily. MetX family.</text>
</comment>
<dbReference type="InterPro" id="IPR029058">
    <property type="entry name" value="AB_hydrolase_fold"/>
</dbReference>
<sequence length="382" mass="40814">MTTVQPRTQLVPASGAWTPDQGPGARLFAPLGDLPLESGSVLPDVTLAYETWGELSPAGDNAVLVLHALTGDSHVRGPASAAHPTAGWWEELVGPGRPVDTDRYFVVAPNVLGGCQGSTGPASPAPDGRRWASRFPGITVRDQVAAEALLSRALGVSRWALVIGGSMGGMRALEWAATLPDQVERLAVIATSARASADQIAWNSAQLAAIEADGGFLGGDYYDQPDGSGPHRGLGVARRIAHTTYRSALELEERFGNRLQPGTDGRERPDYPQVTSYLDHHATKLARRFDANSYRVLVRTMNSHDVGRGRGGTAAGLARITARTLVVAIESDRLFPVPLVREIRDGVPGATWRVETSPIGHDAFLVTNPDLERWIAHLLEDA</sequence>
<comment type="pathway">
    <text evidence="2">Amino-acid biosynthesis; L-methionine biosynthesis via de novo pathway; O-acetyl-L-homoserine from L-homoserine: step 1/1.</text>
</comment>
<dbReference type="InterPro" id="IPR000073">
    <property type="entry name" value="AB_hydrolase_1"/>
</dbReference>
<dbReference type="GO" id="GO:0009086">
    <property type="term" value="P:methionine biosynthetic process"/>
    <property type="evidence" value="ECO:0007669"/>
    <property type="project" value="UniProtKB-UniRule"/>
</dbReference>
<dbReference type="PANTHER" id="PTHR32268:SF11">
    <property type="entry name" value="HOMOSERINE O-ACETYLTRANSFERASE"/>
    <property type="match status" value="1"/>
</dbReference>
<comment type="subcellular location">
    <subcellularLocation>
        <location evidence="2">Cytoplasm</location>
    </subcellularLocation>
</comment>
<evidence type="ECO:0000256" key="2">
    <source>
        <dbReference type="HAMAP-Rule" id="MF_00296"/>
    </source>
</evidence>
<dbReference type="eggNOG" id="COG2021">
    <property type="taxonomic scope" value="Bacteria"/>
</dbReference>
<keyword evidence="2" id="KW-0028">Amino-acid biosynthesis</keyword>
<reference evidence="5 6" key="1">
    <citation type="submission" date="2014-02" db="EMBL/GenBank/DDBJ databases">
        <title>Genome sequence of Brachybacterium phenoliresistens strain W13A50.</title>
        <authorList>
            <person name="Wang X."/>
        </authorList>
    </citation>
    <scope>NUCLEOTIDE SEQUENCE [LARGE SCALE GENOMIC DNA]</scope>
    <source>
        <strain evidence="5 6">W13A50</strain>
    </source>
</reference>
<keyword evidence="6" id="KW-1185">Reference proteome</keyword>
<evidence type="ECO:0000256" key="3">
    <source>
        <dbReference type="PIRSR" id="PIRSR000443-1"/>
    </source>
</evidence>
<dbReference type="NCBIfam" id="NF001209">
    <property type="entry name" value="PRK00175.1"/>
    <property type="match status" value="1"/>
</dbReference>
<dbReference type="InterPro" id="IPR008220">
    <property type="entry name" value="HAT_MetX-like"/>
</dbReference>
<gene>
    <name evidence="2" type="primary">metXA</name>
    <name evidence="5" type="ORF">BF93_07670</name>
</gene>
<feature type="binding site" evidence="2">
    <location>
        <position position="362"/>
    </location>
    <ligand>
        <name>substrate</name>
    </ligand>
</feature>
<dbReference type="HAMAP" id="MF_00296">
    <property type="entry name" value="MetX_acyltransf"/>
    <property type="match status" value="1"/>
</dbReference>
<keyword evidence="2" id="KW-0963">Cytoplasm</keyword>
<feature type="active site" evidence="2 3">
    <location>
        <position position="332"/>
    </location>
</feature>
<dbReference type="OrthoDB" id="9800754at2"/>
<dbReference type="AlphaFoldDB" id="Z9JXH0"/>
<dbReference type="PANTHER" id="PTHR32268">
    <property type="entry name" value="HOMOSERINE O-ACETYLTRANSFERASE"/>
    <property type="match status" value="1"/>
</dbReference>
<comment type="caution">
    <text evidence="5">The sequence shown here is derived from an EMBL/GenBank/DDBJ whole genome shotgun (WGS) entry which is preliminary data.</text>
</comment>
<organism evidence="5 6">
    <name type="scientific">Brachybacterium phenoliresistens</name>
    <dbReference type="NCBI Taxonomy" id="396014"/>
    <lineage>
        <taxon>Bacteria</taxon>
        <taxon>Bacillati</taxon>
        <taxon>Actinomycetota</taxon>
        <taxon>Actinomycetes</taxon>
        <taxon>Micrococcales</taxon>
        <taxon>Dermabacteraceae</taxon>
        <taxon>Brachybacterium</taxon>
    </lineage>
</organism>
<dbReference type="GO" id="GO:0009092">
    <property type="term" value="P:homoserine metabolic process"/>
    <property type="evidence" value="ECO:0007669"/>
    <property type="project" value="TreeGrafter"/>
</dbReference>
<keyword evidence="2" id="KW-0012">Acyltransferase</keyword>
<dbReference type="PATRIC" id="fig|396014.3.peg.529"/>
<dbReference type="Pfam" id="PF00561">
    <property type="entry name" value="Abhydrolase_1"/>
    <property type="match status" value="1"/>
</dbReference>
<feature type="active site" evidence="2 3">
    <location>
        <position position="361"/>
    </location>
</feature>
<comment type="catalytic activity">
    <reaction evidence="2">
        <text>L-homoserine + acetyl-CoA = O-acetyl-L-homoserine + CoA</text>
        <dbReference type="Rhea" id="RHEA:13701"/>
        <dbReference type="ChEBI" id="CHEBI:57287"/>
        <dbReference type="ChEBI" id="CHEBI:57288"/>
        <dbReference type="ChEBI" id="CHEBI:57476"/>
        <dbReference type="ChEBI" id="CHEBI:57716"/>
        <dbReference type="EC" id="2.3.1.31"/>
    </reaction>
</comment>
<dbReference type="UniPathway" id="UPA00051">
    <property type="reaction ID" value="UER00074"/>
</dbReference>
<dbReference type="PIRSF" id="PIRSF000443">
    <property type="entry name" value="Homoser_Ac_trans"/>
    <property type="match status" value="1"/>
</dbReference>
<feature type="active site" description="Nucleophile" evidence="2 3">
    <location>
        <position position="166"/>
    </location>
</feature>
<evidence type="ECO:0000313" key="6">
    <source>
        <dbReference type="Proteomes" id="UP000023067"/>
    </source>
</evidence>
<comment type="function">
    <text evidence="2">Transfers an acetyl group from acetyl-CoA to L-homoserine, forming acetyl-L-homoserine.</text>
</comment>
<dbReference type="HOGENOM" id="CLU_028760_1_0_11"/>